<organism evidence="2">
    <name type="scientific">uncultured Caudovirales phage</name>
    <dbReference type="NCBI Taxonomy" id="2100421"/>
    <lineage>
        <taxon>Viruses</taxon>
        <taxon>Duplodnaviria</taxon>
        <taxon>Heunggongvirae</taxon>
        <taxon>Uroviricota</taxon>
        <taxon>Caudoviricetes</taxon>
        <taxon>Peduoviridae</taxon>
        <taxon>Maltschvirus</taxon>
        <taxon>Maltschvirus maltsch</taxon>
    </lineage>
</organism>
<proteinExistence type="predicted"/>
<evidence type="ECO:0000256" key="1">
    <source>
        <dbReference type="SAM" id="MobiDB-lite"/>
    </source>
</evidence>
<evidence type="ECO:0000313" key="2">
    <source>
        <dbReference type="EMBL" id="CAB4185029.1"/>
    </source>
</evidence>
<protein>
    <submittedName>
        <fullName evidence="2">Uncharacterized protein</fullName>
    </submittedName>
</protein>
<dbReference type="EMBL" id="LR797073">
    <property type="protein sequence ID" value="CAB4185029.1"/>
    <property type="molecule type" value="Genomic_DNA"/>
</dbReference>
<name>A0A6J5QK94_9CAUD</name>
<accession>A0A6J5QK94</accession>
<reference evidence="2" key="1">
    <citation type="submission" date="2020-05" db="EMBL/GenBank/DDBJ databases">
        <authorList>
            <person name="Chiriac C."/>
            <person name="Salcher M."/>
            <person name="Ghai R."/>
            <person name="Kavagutti S V."/>
        </authorList>
    </citation>
    <scope>NUCLEOTIDE SEQUENCE</scope>
</reference>
<feature type="compositionally biased region" description="Basic and acidic residues" evidence="1">
    <location>
        <begin position="221"/>
        <end position="231"/>
    </location>
</feature>
<gene>
    <name evidence="2" type="ORF">UFOVP1118_20</name>
</gene>
<sequence length="243" mass="27411">MSEPKSLSAEYNRWWKRLTPDERTTLIESGAFQADDPINAYATLGQGRADDNPFDFQRNEAQSFNRVGNRKGSFILPDATTVDEVMAREEATNDPRIEQLDLASIRLRSTLHFILDALDGSTDKHMRLHADIIRIVVGEGKPPRMTELAKRHGITRSAVSLRCRKLLRQLGLEPSCFMRPEADVNAMRVSSILRHAGFSPAPLPPHRESPKTVLQGKNRSRLNEKGTDLVKKPNYKPSGKKCR</sequence>
<feature type="region of interest" description="Disordered" evidence="1">
    <location>
        <begin position="198"/>
        <end position="243"/>
    </location>
</feature>